<accession>A0A375EDK9</accession>
<keyword evidence="1" id="KW-0614">Plasmid</keyword>
<geneLocation type="plasmid" evidence="2">
    <name>I</name>
</geneLocation>
<evidence type="ECO:0000313" key="3">
    <source>
        <dbReference type="Proteomes" id="UP000256952"/>
    </source>
</evidence>
<name>A0A375EDK9_9BURK</name>
<dbReference type="AlphaFoldDB" id="A0A375EDK9"/>
<dbReference type="Proteomes" id="UP000256952">
    <property type="component" value="Plasmid CBM2613_p"/>
</dbReference>
<proteinExistence type="predicted"/>
<geneLocation type="plasmid" evidence="3">
    <name>cbm2613_p</name>
</geneLocation>
<sequence length="87" mass="9384">MCRDSLMPTQYFGLALSSPSQSPRRRKLISNADNCDDVNIDSLGQTQRVKLPGTLGVQPVDTSDEISSLAKCHHGWQCGSCNGGFAD</sequence>
<protein>
    <submittedName>
        <fullName evidence="1">Uncharacterized protein</fullName>
    </submittedName>
</protein>
<dbReference type="EMBL" id="LT984809">
    <property type="protein sequence ID" value="SPD48910.1"/>
    <property type="molecule type" value="Genomic_DNA"/>
</dbReference>
<reference evidence="2 3" key="2">
    <citation type="submission" date="2018-01" db="EMBL/GenBank/DDBJ databases">
        <authorList>
            <person name="Gaut B.S."/>
            <person name="Morton B.R."/>
            <person name="Clegg M.T."/>
            <person name="Duvall M.R."/>
        </authorList>
    </citation>
    <scope>NUCLEOTIDE SEQUENCE [LARGE SCALE GENOMIC DNA]</scope>
    <source>
        <strain evidence="2">Cupriavidus taiwanensis STM 8555</strain>
        <plasmid evidence="2">I</plasmid>
        <plasmid evidence="3">Plasmid cbm2613_p</plasmid>
    </source>
</reference>
<reference evidence="1" key="1">
    <citation type="submission" date="2018-01" db="EMBL/GenBank/DDBJ databases">
        <authorList>
            <person name="Clerissi C."/>
        </authorList>
    </citation>
    <scope>NUCLEOTIDE SEQUENCE</scope>
    <source>
        <strain evidence="1">Cupriavidus taiwanensis STM 8556</strain>
        <plasmid evidence="1">CBM2613_p</plasmid>
    </source>
</reference>
<evidence type="ECO:0000313" key="1">
    <source>
        <dbReference type="EMBL" id="SOZ74917.1"/>
    </source>
</evidence>
<geneLocation type="plasmid" evidence="1">
    <name>CBM2613_p</name>
</geneLocation>
<organism evidence="1 3">
    <name type="scientific">Cupriavidus taiwanensis</name>
    <dbReference type="NCBI Taxonomy" id="164546"/>
    <lineage>
        <taxon>Bacteria</taxon>
        <taxon>Pseudomonadati</taxon>
        <taxon>Pseudomonadota</taxon>
        <taxon>Betaproteobacteria</taxon>
        <taxon>Burkholderiales</taxon>
        <taxon>Burkholderiaceae</taxon>
        <taxon>Cupriavidus</taxon>
    </lineage>
</organism>
<gene>
    <name evidence="2" type="ORF">CBM2612_P0255</name>
    <name evidence="1" type="ORF">CBM2613_P70013</name>
</gene>
<evidence type="ECO:0000313" key="2">
    <source>
        <dbReference type="EMBL" id="SPD48910.1"/>
    </source>
</evidence>
<dbReference type="EMBL" id="LT976981">
    <property type="protein sequence ID" value="SOZ74917.1"/>
    <property type="molecule type" value="Genomic_DNA"/>
</dbReference>